<keyword evidence="6 7" id="KW-0472">Membrane</keyword>
<accession>A0A0A2LI19</accession>
<evidence type="ECO:0000256" key="6">
    <source>
        <dbReference type="ARBA" id="ARBA00023136"/>
    </source>
</evidence>
<protein>
    <submittedName>
        <fullName evidence="8">Membrane protein</fullName>
    </submittedName>
</protein>
<feature type="transmembrane region" description="Helical" evidence="7">
    <location>
        <begin position="251"/>
        <end position="270"/>
    </location>
</feature>
<keyword evidence="4 7" id="KW-0812">Transmembrane</keyword>
<evidence type="ECO:0000256" key="3">
    <source>
        <dbReference type="ARBA" id="ARBA00022475"/>
    </source>
</evidence>
<dbReference type="EMBL" id="JRLV01000025">
    <property type="protein sequence ID" value="KGO78871.1"/>
    <property type="molecule type" value="Genomic_DNA"/>
</dbReference>
<dbReference type="Proteomes" id="UP000030129">
    <property type="component" value="Unassembled WGS sequence"/>
</dbReference>
<dbReference type="GO" id="GO:0005886">
    <property type="term" value="C:plasma membrane"/>
    <property type="evidence" value="ECO:0007669"/>
    <property type="project" value="UniProtKB-SubCell"/>
</dbReference>
<name>A0A0A2LI19_9FLAO</name>
<dbReference type="Pfam" id="PF03601">
    <property type="entry name" value="Cons_hypoth698"/>
    <property type="match status" value="1"/>
</dbReference>
<sequence length="309" mass="32068">MIFQNINKPLFVIAILFCLSPWGSPPAALLLGIVLAWTAGNPFKKQSAKATHYLLQASVVGLGFGMNAGSALKAGSEGILFAVCSIAGTLLLGYVLGKVFKTDRKTSYLIASGTAICGGSAIAAVSPVIKAGKKQISVALGVVFILNSAALFLFPVIGHLLGLSQQQFGLWSAIAIHDTSSVVGAAGSYGTKALEVATTVKLARALWIIPVAFLSAMAFKTKDAKVKIPYFIGLFVLVMLANTYLPVIQLAAPYIVTAAKAGLTLTLFLIGSSLSREVLLAVGVKPFVQGVLLWVATSVAALLAVISFG</sequence>
<dbReference type="RefSeq" id="WP_035136057.1">
    <property type="nucleotide sequence ID" value="NZ_JRLV01000025.1"/>
</dbReference>
<feature type="transmembrane region" description="Helical" evidence="7">
    <location>
        <begin position="136"/>
        <end position="161"/>
    </location>
</feature>
<evidence type="ECO:0000256" key="5">
    <source>
        <dbReference type="ARBA" id="ARBA00022989"/>
    </source>
</evidence>
<feature type="transmembrane region" description="Helical" evidence="7">
    <location>
        <begin position="202"/>
        <end position="219"/>
    </location>
</feature>
<keyword evidence="5 7" id="KW-1133">Transmembrane helix</keyword>
<comment type="subcellular location">
    <subcellularLocation>
        <location evidence="1">Cell membrane</location>
        <topology evidence="1">Multi-pass membrane protein</topology>
    </subcellularLocation>
</comment>
<feature type="transmembrane region" description="Helical" evidence="7">
    <location>
        <begin position="108"/>
        <end position="129"/>
    </location>
</feature>
<comment type="caution">
    <text evidence="8">The sequence shown here is derived from an EMBL/GenBank/DDBJ whole genome shotgun (WGS) entry which is preliminary data.</text>
</comment>
<evidence type="ECO:0000256" key="2">
    <source>
        <dbReference type="ARBA" id="ARBA00007977"/>
    </source>
</evidence>
<keyword evidence="9" id="KW-1185">Reference proteome</keyword>
<dbReference type="InterPro" id="IPR018383">
    <property type="entry name" value="UPF0324_pro"/>
</dbReference>
<gene>
    <name evidence="8" type="ORF">Q763_16440</name>
</gene>
<proteinExistence type="inferred from homology"/>
<feature type="transmembrane region" description="Helical" evidence="7">
    <location>
        <begin position="228"/>
        <end position="245"/>
    </location>
</feature>
<evidence type="ECO:0000256" key="7">
    <source>
        <dbReference type="SAM" id="Phobius"/>
    </source>
</evidence>
<keyword evidence="3" id="KW-1003">Cell membrane</keyword>
<dbReference type="STRING" id="1406840.Q763_16440"/>
<evidence type="ECO:0000256" key="4">
    <source>
        <dbReference type="ARBA" id="ARBA00022692"/>
    </source>
</evidence>
<evidence type="ECO:0000313" key="9">
    <source>
        <dbReference type="Proteomes" id="UP000030129"/>
    </source>
</evidence>
<feature type="transmembrane region" description="Helical" evidence="7">
    <location>
        <begin position="54"/>
        <end position="72"/>
    </location>
</feature>
<dbReference type="PANTHER" id="PTHR30106">
    <property type="entry name" value="INNER MEMBRANE PROTEIN YEIH-RELATED"/>
    <property type="match status" value="1"/>
</dbReference>
<comment type="similarity">
    <text evidence="2">Belongs to the UPF0324 family.</text>
</comment>
<reference evidence="8 9" key="1">
    <citation type="submission" date="2013-09" db="EMBL/GenBank/DDBJ databases">
        <authorList>
            <person name="Zeng Z."/>
            <person name="Chen C."/>
        </authorList>
    </citation>
    <scope>NUCLEOTIDE SEQUENCE [LARGE SCALE GENOMIC DNA]</scope>
    <source>
        <strain evidence="8 9">F44-8</strain>
    </source>
</reference>
<feature type="transmembrane region" description="Helical" evidence="7">
    <location>
        <begin position="79"/>
        <end position="96"/>
    </location>
</feature>
<dbReference type="eggNOG" id="COG2855">
    <property type="taxonomic scope" value="Bacteria"/>
</dbReference>
<dbReference type="AlphaFoldDB" id="A0A0A2LI19"/>
<evidence type="ECO:0000313" key="8">
    <source>
        <dbReference type="EMBL" id="KGO78871.1"/>
    </source>
</evidence>
<evidence type="ECO:0000256" key="1">
    <source>
        <dbReference type="ARBA" id="ARBA00004651"/>
    </source>
</evidence>
<organism evidence="8 9">
    <name type="scientific">Flavobacterium beibuense F44-8</name>
    <dbReference type="NCBI Taxonomy" id="1406840"/>
    <lineage>
        <taxon>Bacteria</taxon>
        <taxon>Pseudomonadati</taxon>
        <taxon>Bacteroidota</taxon>
        <taxon>Flavobacteriia</taxon>
        <taxon>Flavobacteriales</taxon>
        <taxon>Flavobacteriaceae</taxon>
        <taxon>Flavobacterium</taxon>
    </lineage>
</organism>
<dbReference type="PANTHER" id="PTHR30106:SF1">
    <property type="entry name" value="UPF0324 MEMBRANE PROTEIN FN0533"/>
    <property type="match status" value="1"/>
</dbReference>
<feature type="transmembrane region" description="Helical" evidence="7">
    <location>
        <begin position="291"/>
        <end position="308"/>
    </location>
</feature>